<accession>A0AAD7TR55</accession>
<keyword evidence="2" id="KW-1185">Reference proteome</keyword>
<dbReference type="Proteomes" id="UP001215151">
    <property type="component" value="Unassembled WGS sequence"/>
</dbReference>
<dbReference type="AlphaFoldDB" id="A0AAD7TR55"/>
<evidence type="ECO:0000313" key="2">
    <source>
        <dbReference type="Proteomes" id="UP001215151"/>
    </source>
</evidence>
<organism evidence="1 2">
    <name type="scientific">Trametes cubensis</name>
    <dbReference type="NCBI Taxonomy" id="1111947"/>
    <lineage>
        <taxon>Eukaryota</taxon>
        <taxon>Fungi</taxon>
        <taxon>Dikarya</taxon>
        <taxon>Basidiomycota</taxon>
        <taxon>Agaricomycotina</taxon>
        <taxon>Agaricomycetes</taxon>
        <taxon>Polyporales</taxon>
        <taxon>Polyporaceae</taxon>
        <taxon>Trametes</taxon>
    </lineage>
</organism>
<gene>
    <name evidence="1" type="ORF">ONZ51_g6898</name>
</gene>
<reference evidence="1" key="1">
    <citation type="submission" date="2022-11" db="EMBL/GenBank/DDBJ databases">
        <title>Genome Sequence of Cubamyces cubensis.</title>
        <authorList>
            <person name="Buettner E."/>
        </authorList>
    </citation>
    <scope>NUCLEOTIDE SEQUENCE</scope>
    <source>
        <strain evidence="1">MPL-01</strain>
    </source>
</reference>
<protein>
    <submittedName>
        <fullName evidence="1">Uncharacterized protein</fullName>
    </submittedName>
</protein>
<name>A0AAD7TR55_9APHY</name>
<dbReference type="EMBL" id="JAPEVG010000173">
    <property type="protein sequence ID" value="KAJ8474940.1"/>
    <property type="molecule type" value="Genomic_DNA"/>
</dbReference>
<comment type="caution">
    <text evidence="1">The sequence shown here is derived from an EMBL/GenBank/DDBJ whole genome shotgun (WGS) entry which is preliminary data.</text>
</comment>
<evidence type="ECO:0000313" key="1">
    <source>
        <dbReference type="EMBL" id="KAJ8474940.1"/>
    </source>
</evidence>
<sequence length="114" mass="12638">MTYQRLRQICDNYYQVPNFRPNTPGDNCDSQVSACCCNTVAFQLSMLCMNCQEDLLDGDQIGFDAPVGTYTLYRATCGAGTNNSLPSDIQSAVCNEGIRLDDYLYGGWADGSWF</sequence>
<proteinExistence type="predicted"/>